<reference evidence="3" key="1">
    <citation type="submission" date="2016-10" db="EMBL/GenBank/DDBJ databases">
        <authorList>
            <person name="Varghese N."/>
            <person name="Submissions S."/>
        </authorList>
    </citation>
    <scope>NUCLEOTIDE SEQUENCE [LARGE SCALE GENOMIC DNA]</scope>
    <source>
        <strain evidence="3">GAS369</strain>
    </source>
</reference>
<name>A0A1H1USX0_9BRAD</name>
<dbReference type="Proteomes" id="UP000243904">
    <property type="component" value="Chromosome I"/>
</dbReference>
<feature type="region of interest" description="Disordered" evidence="1">
    <location>
        <begin position="52"/>
        <end position="82"/>
    </location>
</feature>
<dbReference type="EMBL" id="LT629750">
    <property type="protein sequence ID" value="SDS75684.1"/>
    <property type="molecule type" value="Genomic_DNA"/>
</dbReference>
<evidence type="ECO:0000256" key="1">
    <source>
        <dbReference type="SAM" id="MobiDB-lite"/>
    </source>
</evidence>
<protein>
    <submittedName>
        <fullName evidence="2">Uncharacterized protein</fullName>
    </submittedName>
</protein>
<dbReference type="RefSeq" id="WP_146687868.1">
    <property type="nucleotide sequence ID" value="NZ_LT629750.1"/>
</dbReference>
<accession>A0A1H1USX0</accession>
<keyword evidence="3" id="KW-1185">Reference proteome</keyword>
<proteinExistence type="predicted"/>
<dbReference type="AlphaFoldDB" id="A0A1H1USX0"/>
<sequence length="82" mass="9554">MNSNEILFFMAAVSSVFLATSNDCAQAMPLTRPGTLVVEKITIEVQWRHRHHQLRRHSRQQLNDNHRPKHRGDQADTYSTTR</sequence>
<evidence type="ECO:0000313" key="3">
    <source>
        <dbReference type="Proteomes" id="UP000243904"/>
    </source>
</evidence>
<gene>
    <name evidence="2" type="ORF">SAMN05444158_3092</name>
</gene>
<organism evidence="2 3">
    <name type="scientific">Bradyrhizobium canariense</name>
    <dbReference type="NCBI Taxonomy" id="255045"/>
    <lineage>
        <taxon>Bacteria</taxon>
        <taxon>Pseudomonadati</taxon>
        <taxon>Pseudomonadota</taxon>
        <taxon>Alphaproteobacteria</taxon>
        <taxon>Hyphomicrobiales</taxon>
        <taxon>Nitrobacteraceae</taxon>
        <taxon>Bradyrhizobium</taxon>
    </lineage>
</organism>
<evidence type="ECO:0000313" key="2">
    <source>
        <dbReference type="EMBL" id="SDS75684.1"/>
    </source>
</evidence>